<gene>
    <name evidence="3" type="ORF">NXW97_04795</name>
</gene>
<dbReference type="Proteomes" id="UP001204548">
    <property type="component" value="Unassembled WGS sequence"/>
</dbReference>
<evidence type="ECO:0000259" key="2">
    <source>
        <dbReference type="Pfam" id="PF14322"/>
    </source>
</evidence>
<evidence type="ECO:0000256" key="1">
    <source>
        <dbReference type="SAM" id="SignalP"/>
    </source>
</evidence>
<dbReference type="InterPro" id="IPR033985">
    <property type="entry name" value="SusD-like_N"/>
</dbReference>
<dbReference type="Gene3D" id="1.25.40.390">
    <property type="match status" value="1"/>
</dbReference>
<reference evidence="3" key="1">
    <citation type="submission" date="2022-08" db="EMBL/GenBank/DDBJ databases">
        <title>Genome Sequencing of Bacteroides fragilis Group Isolates with Nanopore Technology.</title>
        <authorList>
            <person name="Tisza M.J."/>
            <person name="Smith D."/>
            <person name="Dekker J.P."/>
        </authorList>
    </citation>
    <scope>NUCLEOTIDE SEQUENCE</scope>
    <source>
        <strain evidence="3">BFG-351</strain>
    </source>
</reference>
<protein>
    <submittedName>
        <fullName evidence="3">RagB/SusD family nutrient uptake outer membrane protein</fullName>
    </submittedName>
</protein>
<feature type="signal peptide" evidence="1">
    <location>
        <begin position="1"/>
        <end position="25"/>
    </location>
</feature>
<keyword evidence="1" id="KW-0732">Signal</keyword>
<dbReference type="GO" id="GO:0009279">
    <property type="term" value="C:cell outer membrane"/>
    <property type="evidence" value="ECO:0007669"/>
    <property type="project" value="UniProtKB-SubCell"/>
</dbReference>
<dbReference type="InterPro" id="IPR011990">
    <property type="entry name" value="TPR-like_helical_dom_sf"/>
</dbReference>
<evidence type="ECO:0000313" key="4">
    <source>
        <dbReference type="Proteomes" id="UP001204548"/>
    </source>
</evidence>
<dbReference type="PROSITE" id="PS51257">
    <property type="entry name" value="PROKAR_LIPOPROTEIN"/>
    <property type="match status" value="1"/>
</dbReference>
<name>A0AAW5NRS8_9BACE</name>
<dbReference type="AlphaFoldDB" id="A0AAW5NRS8"/>
<feature type="domain" description="SusD-like N-terminal" evidence="2">
    <location>
        <begin position="23"/>
        <end position="226"/>
    </location>
</feature>
<feature type="chain" id="PRO_5043419910" evidence="1">
    <location>
        <begin position="26"/>
        <end position="526"/>
    </location>
</feature>
<dbReference type="RefSeq" id="WP_010535985.1">
    <property type="nucleotide sequence ID" value="NZ_JABFIA010000079.1"/>
</dbReference>
<comment type="caution">
    <text evidence="3">The sequence shown here is derived from an EMBL/GenBank/DDBJ whole genome shotgun (WGS) entry which is preliminary data.</text>
</comment>
<organism evidence="3 4">
    <name type="scientific">Bacteroides faecis</name>
    <dbReference type="NCBI Taxonomy" id="674529"/>
    <lineage>
        <taxon>Bacteria</taxon>
        <taxon>Pseudomonadati</taxon>
        <taxon>Bacteroidota</taxon>
        <taxon>Bacteroidia</taxon>
        <taxon>Bacteroidales</taxon>
        <taxon>Bacteroidaceae</taxon>
        <taxon>Bacteroides</taxon>
    </lineage>
</organism>
<proteinExistence type="predicted"/>
<accession>A0AAW5NRS8</accession>
<sequence>MKKRNLIYVAALGASIMFSSCNDFLDTMPDSRTEVNNEKKITDILVSAYSQTYPIMFYELSSDNTMDSGAKYNPYWKSITQYYLWQDVSEVDDDDPNGIWQGCYSAISSANMALQAIEEMGDPVSLNPQKGEALLCRAYWHFVLANTFCMPYNAQTADTDMGIPYILVPETKPMELPSRGTIAEVYAQIAKDLEKGLPLIDEDIYSVPKYHFNRKAAYAFATRFYLYYTHSDKSNYTKAIEYANVVLGTDDPTDVLRDWASLNSLPSDLEYIGDTYISISDRANLMLSPILSVWGYAHGPYAGRNNRYGNANTLFAAEGPQAAGPWGSYTNLRTINKLFGLTQKAFVPKMNAYFEYSDKAAGIGSLHLVVPMFTTDETLLCRAEAYILSGNLDAAVQDINYWLKTHSINYKAMSRTELVNFYSNIAYMPTVPESTGQRTIKKKLNPVGITVADGDQENLIQCVLHLRRVETVHEGLRWLDIRRYGIEFSHNRDGETPIVLAKDDLRRAWQLPQDVTSAGVPANPRN</sequence>
<dbReference type="SUPFAM" id="SSF48452">
    <property type="entry name" value="TPR-like"/>
    <property type="match status" value="1"/>
</dbReference>
<dbReference type="Pfam" id="PF14322">
    <property type="entry name" value="SusD-like_3"/>
    <property type="match status" value="1"/>
</dbReference>
<evidence type="ECO:0000313" key="3">
    <source>
        <dbReference type="EMBL" id="MCS2791334.1"/>
    </source>
</evidence>
<dbReference type="EMBL" id="JANUTS010000001">
    <property type="protein sequence ID" value="MCS2791334.1"/>
    <property type="molecule type" value="Genomic_DNA"/>
</dbReference>